<protein>
    <submittedName>
        <fullName evidence="2">DUF928 domain-containing protein</fullName>
    </submittedName>
</protein>
<dbReference type="RefSeq" id="WP_136882284.1">
    <property type="nucleotide sequence ID" value="NZ_SWDX01000018.1"/>
</dbReference>
<organism evidence="2 3">
    <name type="scientific">Pedobacter hiemivivus</name>
    <dbReference type="NCBI Taxonomy" id="2530454"/>
    <lineage>
        <taxon>Bacteria</taxon>
        <taxon>Pseudomonadati</taxon>
        <taxon>Bacteroidota</taxon>
        <taxon>Sphingobacteriia</taxon>
        <taxon>Sphingobacteriales</taxon>
        <taxon>Sphingobacteriaceae</taxon>
        <taxon>Pedobacter</taxon>
    </lineage>
</organism>
<feature type="signal peptide" evidence="1">
    <location>
        <begin position="1"/>
        <end position="20"/>
    </location>
</feature>
<comment type="caution">
    <text evidence="2">The sequence shown here is derived from an EMBL/GenBank/DDBJ whole genome shotgun (WGS) entry which is preliminary data.</text>
</comment>
<dbReference type="EMBL" id="SWDX01000018">
    <property type="protein sequence ID" value="TKC55290.1"/>
    <property type="molecule type" value="Genomic_DNA"/>
</dbReference>
<keyword evidence="1" id="KW-0732">Signal</keyword>
<proteinExistence type="predicted"/>
<dbReference type="Proteomes" id="UP000309594">
    <property type="component" value="Unassembled WGS sequence"/>
</dbReference>
<name>A0A4U1FYW9_9SPHI</name>
<accession>A0A4U1FYW9</accession>
<sequence>MLNKVLIFIVFIAFSCSVSAQVSVHFIPEVYGRSLDGLMNASIMNAAEKRNVRLLVTVTEEKGGKILRIMTPPFTIVPGNNGIPPAAVRSANVQMGNGDMAGFIQRNGYFPQGNYEYNYAVVSAVAIEEVIVEQIFEQEVLPPAPLDLIEPFNEDKICNRQPLLTWQPSMPNIIGTMYELLMVEIKDRQSPVEALNYNLPIVKQKGIMTPMLLYPPSSKDLIEGKRYAWQVTAYKGQTIINRSEVWEFKLDCKEEEEPAEDDNGYRDIDDLFKGNFYIAHGVVKFALVNSYDEQPLKYTITCITDPKQKTRSLPKVKLKKGKNKINIDLSNNFSFKDGYSYILKASLPNGMSKSLRFIFKDI</sequence>
<gene>
    <name evidence="2" type="ORF">FBD94_25210</name>
</gene>
<feature type="chain" id="PRO_5020276426" evidence="1">
    <location>
        <begin position="21"/>
        <end position="362"/>
    </location>
</feature>
<evidence type="ECO:0000256" key="1">
    <source>
        <dbReference type="SAM" id="SignalP"/>
    </source>
</evidence>
<reference evidence="2 3" key="1">
    <citation type="submission" date="2019-04" db="EMBL/GenBank/DDBJ databases">
        <title>Pedobacter sp. RP-1-16 sp. nov., isolated from Arctic soil.</title>
        <authorList>
            <person name="Dahal R.H."/>
            <person name="Kim D.-U."/>
        </authorList>
    </citation>
    <scope>NUCLEOTIDE SEQUENCE [LARGE SCALE GENOMIC DNA]</scope>
    <source>
        <strain evidence="2 3">RP-1-16</strain>
    </source>
</reference>
<dbReference type="AlphaFoldDB" id="A0A4U1FYW9"/>
<evidence type="ECO:0000313" key="3">
    <source>
        <dbReference type="Proteomes" id="UP000309594"/>
    </source>
</evidence>
<dbReference type="PROSITE" id="PS51257">
    <property type="entry name" value="PROKAR_LIPOPROTEIN"/>
    <property type="match status" value="1"/>
</dbReference>
<evidence type="ECO:0000313" key="2">
    <source>
        <dbReference type="EMBL" id="TKC55290.1"/>
    </source>
</evidence>